<dbReference type="AlphaFoldDB" id="A0A4C1W9C9"/>
<protein>
    <submittedName>
        <fullName evidence="2">Uncharacterized protein</fullName>
    </submittedName>
</protein>
<feature type="compositionally biased region" description="Basic and acidic residues" evidence="1">
    <location>
        <begin position="195"/>
        <end position="206"/>
    </location>
</feature>
<reference evidence="2 3" key="1">
    <citation type="journal article" date="2019" name="Commun. Biol.">
        <title>The bagworm genome reveals a unique fibroin gene that provides high tensile strength.</title>
        <authorList>
            <person name="Kono N."/>
            <person name="Nakamura H."/>
            <person name="Ohtoshi R."/>
            <person name="Tomita M."/>
            <person name="Numata K."/>
            <person name="Arakawa K."/>
        </authorList>
    </citation>
    <scope>NUCLEOTIDE SEQUENCE [LARGE SCALE GENOMIC DNA]</scope>
</reference>
<feature type="region of interest" description="Disordered" evidence="1">
    <location>
        <begin position="124"/>
        <end position="206"/>
    </location>
</feature>
<dbReference type="Proteomes" id="UP000299102">
    <property type="component" value="Unassembled WGS sequence"/>
</dbReference>
<comment type="caution">
    <text evidence="2">The sequence shown here is derived from an EMBL/GenBank/DDBJ whole genome shotgun (WGS) entry which is preliminary data.</text>
</comment>
<accession>A0A4C1W9C9</accession>
<evidence type="ECO:0000313" key="2">
    <source>
        <dbReference type="EMBL" id="GBP47490.1"/>
    </source>
</evidence>
<dbReference type="EMBL" id="BGZK01000502">
    <property type="protein sequence ID" value="GBP47490.1"/>
    <property type="molecule type" value="Genomic_DNA"/>
</dbReference>
<gene>
    <name evidence="2" type="ORF">EVAR_86410_1</name>
</gene>
<name>A0A4C1W9C9_EUMVA</name>
<feature type="region of interest" description="Disordered" evidence="1">
    <location>
        <begin position="72"/>
        <end position="91"/>
    </location>
</feature>
<keyword evidence="3" id="KW-1185">Reference proteome</keyword>
<sequence length="236" mass="25990">MAVERTRKFAQRTIGLQTIEMMNILGLCPFKTNPGTADISDAKRVLVHCFFKPQDGGLLQQKGFSIKRISLSRQEQKESISGRSNKRANRLRARGEAEIIRSGGVPASETFMSTKDVTSVPLIREGYNRSRCTSMSRPDAPTPNRPRGVEGLSILEPRETRSGRTTEAAIEADLGATAGRPDEKKPPDGLAPCADRSKEPPGDNHKGIAIAVPIVAILMNKKRAPDRNFRLRFFPP</sequence>
<organism evidence="2 3">
    <name type="scientific">Eumeta variegata</name>
    <name type="common">Bagworm moth</name>
    <name type="synonym">Eumeta japonica</name>
    <dbReference type="NCBI Taxonomy" id="151549"/>
    <lineage>
        <taxon>Eukaryota</taxon>
        <taxon>Metazoa</taxon>
        <taxon>Ecdysozoa</taxon>
        <taxon>Arthropoda</taxon>
        <taxon>Hexapoda</taxon>
        <taxon>Insecta</taxon>
        <taxon>Pterygota</taxon>
        <taxon>Neoptera</taxon>
        <taxon>Endopterygota</taxon>
        <taxon>Lepidoptera</taxon>
        <taxon>Glossata</taxon>
        <taxon>Ditrysia</taxon>
        <taxon>Tineoidea</taxon>
        <taxon>Psychidae</taxon>
        <taxon>Oiketicinae</taxon>
        <taxon>Eumeta</taxon>
    </lineage>
</organism>
<evidence type="ECO:0000313" key="3">
    <source>
        <dbReference type="Proteomes" id="UP000299102"/>
    </source>
</evidence>
<evidence type="ECO:0000256" key="1">
    <source>
        <dbReference type="SAM" id="MobiDB-lite"/>
    </source>
</evidence>
<proteinExistence type="predicted"/>